<evidence type="ECO:0000313" key="1">
    <source>
        <dbReference type="EMBL" id="MBB6059342.1"/>
    </source>
</evidence>
<sequence length="140" mass="15682">MHQRLLSAPGSPNFCRIVYDEAHHWLNATWTGYVSPDYAHDGAAVGLQLLRQLNCSCLLNDNSGIQGPWFDSLEWLATKWGPAAAAAGLRYIAHVPQPTATVNSWFYPSGQRLLAQFEIQVFDNQYEAVEWLSSCQRQAS</sequence>
<protein>
    <recommendedName>
        <fullName evidence="3">STAS/SEC14 domain-containing protein</fullName>
    </recommendedName>
</protein>
<name>A0A7W9T0I1_9BACT</name>
<dbReference type="EMBL" id="JACHGG010000003">
    <property type="protein sequence ID" value="MBB6059342.1"/>
    <property type="molecule type" value="Genomic_DNA"/>
</dbReference>
<reference evidence="1 2" key="1">
    <citation type="submission" date="2020-08" db="EMBL/GenBank/DDBJ databases">
        <title>Genomic Encyclopedia of Type Strains, Phase IV (KMG-IV): sequencing the most valuable type-strain genomes for metagenomic binning, comparative biology and taxonomic classification.</title>
        <authorList>
            <person name="Goeker M."/>
        </authorList>
    </citation>
    <scope>NUCLEOTIDE SEQUENCE [LARGE SCALE GENOMIC DNA]</scope>
    <source>
        <strain evidence="1 2">DSM 26718</strain>
    </source>
</reference>
<dbReference type="RefSeq" id="WP_183404190.1">
    <property type="nucleotide sequence ID" value="NZ_JACHGG010000003.1"/>
</dbReference>
<comment type="caution">
    <text evidence="1">The sequence shown here is derived from an EMBL/GenBank/DDBJ whole genome shotgun (WGS) entry which is preliminary data.</text>
</comment>
<dbReference type="AlphaFoldDB" id="A0A7W9T0I1"/>
<accession>A0A7W9T0I1</accession>
<keyword evidence="2" id="KW-1185">Reference proteome</keyword>
<gene>
    <name evidence="1" type="ORF">HNQ93_002202</name>
</gene>
<organism evidence="1 2">
    <name type="scientific">Hymenobacter luteus</name>
    <dbReference type="NCBI Taxonomy" id="1411122"/>
    <lineage>
        <taxon>Bacteria</taxon>
        <taxon>Pseudomonadati</taxon>
        <taxon>Bacteroidota</taxon>
        <taxon>Cytophagia</taxon>
        <taxon>Cytophagales</taxon>
        <taxon>Hymenobacteraceae</taxon>
        <taxon>Hymenobacter</taxon>
    </lineage>
</organism>
<evidence type="ECO:0000313" key="2">
    <source>
        <dbReference type="Proteomes" id="UP000532746"/>
    </source>
</evidence>
<evidence type="ECO:0008006" key="3">
    <source>
        <dbReference type="Google" id="ProtNLM"/>
    </source>
</evidence>
<proteinExistence type="predicted"/>
<dbReference type="Proteomes" id="UP000532746">
    <property type="component" value="Unassembled WGS sequence"/>
</dbReference>